<dbReference type="Proteomes" id="UP000215703">
    <property type="component" value="Chromosome"/>
</dbReference>
<evidence type="ECO:0000313" key="1">
    <source>
        <dbReference type="EMBL" id="AWL91276.1"/>
    </source>
</evidence>
<protein>
    <submittedName>
        <fullName evidence="1">Uncharacterized protein</fullName>
    </submittedName>
</protein>
<dbReference type="EMBL" id="CP029425">
    <property type="protein sequence ID" value="AWL91276.1"/>
    <property type="molecule type" value="Genomic_DNA"/>
</dbReference>
<accession>A0A2U8P0S0</accession>
<dbReference type="OrthoDB" id="8242134at2"/>
<reference evidence="1 2" key="1">
    <citation type="journal article" date="2014" name="Int. J. Syst. Evol. Microbiol.">
        <title>Bradyrhizobium ottawaense sp. nov., a symbiotic nitrogen fixing bacterium from root nodules of soybeans in Canada.</title>
        <authorList>
            <person name="Yu X."/>
            <person name="Cloutier S."/>
            <person name="Tambong J.T."/>
            <person name="Bromfield E.S."/>
        </authorList>
    </citation>
    <scope>NUCLEOTIDE SEQUENCE [LARGE SCALE GENOMIC DNA]</scope>
    <source>
        <strain evidence="1 2">OO99</strain>
    </source>
</reference>
<dbReference type="AlphaFoldDB" id="A0A2U8P0S0"/>
<organism evidence="1 2">
    <name type="scientific">Bradyrhizobium ottawaense</name>
    <dbReference type="NCBI Taxonomy" id="931866"/>
    <lineage>
        <taxon>Bacteria</taxon>
        <taxon>Pseudomonadati</taxon>
        <taxon>Pseudomonadota</taxon>
        <taxon>Alphaproteobacteria</taxon>
        <taxon>Hyphomicrobiales</taxon>
        <taxon>Nitrobacteraceae</taxon>
        <taxon>Bradyrhizobium</taxon>
    </lineage>
</organism>
<gene>
    <name evidence="1" type="ORF">CIT37_02395</name>
</gene>
<sequence>MQPSLLQPRPESIQTGGQFGELLNADIIKDELLNLFLLLVRILRAMPVSDKRTYLASFMSDFRRTNCLPQAPSIAW</sequence>
<name>A0A2U8P0S0_9BRAD</name>
<reference evidence="1 2" key="2">
    <citation type="journal article" date="2017" name="Syst. Appl. Microbiol.">
        <title>Soybeans inoculated with root zone soils of Canadian native legumes harbour diverse and novel Bradyrhizobium spp. that possess agricultural potential.</title>
        <authorList>
            <person name="Bromfield E.S.P."/>
            <person name="Cloutier S."/>
            <person name="Tambong J.T."/>
            <person name="Tran Thi T.V."/>
        </authorList>
    </citation>
    <scope>NUCLEOTIDE SEQUENCE [LARGE SCALE GENOMIC DNA]</scope>
    <source>
        <strain evidence="1 2">OO99</strain>
    </source>
</reference>
<evidence type="ECO:0000313" key="2">
    <source>
        <dbReference type="Proteomes" id="UP000215703"/>
    </source>
</evidence>
<proteinExistence type="predicted"/>